<keyword evidence="4 9" id="KW-0507">mRNA processing</keyword>
<name>A0A6N9NI68_9FLAO</name>
<dbReference type="GO" id="GO:0046872">
    <property type="term" value="F:metal ion binding"/>
    <property type="evidence" value="ECO:0007669"/>
    <property type="project" value="UniProtKB-KW"/>
</dbReference>
<dbReference type="InterPro" id="IPR011907">
    <property type="entry name" value="RNase_III"/>
</dbReference>
<evidence type="ECO:0000256" key="3">
    <source>
        <dbReference type="ARBA" id="ARBA00022552"/>
    </source>
</evidence>
<evidence type="ECO:0000313" key="12">
    <source>
        <dbReference type="Proteomes" id="UP000470771"/>
    </source>
</evidence>
<evidence type="ECO:0000256" key="5">
    <source>
        <dbReference type="ARBA" id="ARBA00022722"/>
    </source>
</evidence>
<evidence type="ECO:0000256" key="6">
    <source>
        <dbReference type="ARBA" id="ARBA00022759"/>
    </source>
</evidence>
<reference evidence="11 12" key="1">
    <citation type="submission" date="2019-12" db="EMBL/GenBank/DDBJ databases">
        <authorList>
            <person name="Zhao J."/>
        </authorList>
    </citation>
    <scope>NUCLEOTIDE SEQUENCE [LARGE SCALE GENOMIC DNA]</scope>
    <source>
        <strain evidence="11 12">S-15</strain>
    </source>
</reference>
<keyword evidence="9" id="KW-0479">Metal-binding</keyword>
<keyword evidence="9" id="KW-0963">Cytoplasm</keyword>
<evidence type="ECO:0000256" key="4">
    <source>
        <dbReference type="ARBA" id="ARBA00022664"/>
    </source>
</evidence>
<proteinExistence type="inferred from homology"/>
<comment type="caution">
    <text evidence="11">The sequence shown here is derived from an EMBL/GenBank/DDBJ whole genome shotgun (WGS) entry which is preliminary data.</text>
</comment>
<keyword evidence="12" id="KW-1185">Reference proteome</keyword>
<dbReference type="Proteomes" id="UP000470771">
    <property type="component" value="Unassembled WGS sequence"/>
</dbReference>
<evidence type="ECO:0000256" key="7">
    <source>
        <dbReference type="ARBA" id="ARBA00022801"/>
    </source>
</evidence>
<feature type="active site" evidence="9">
    <location>
        <position position="64"/>
    </location>
</feature>
<dbReference type="GO" id="GO:0004525">
    <property type="term" value="F:ribonuclease III activity"/>
    <property type="evidence" value="ECO:0007669"/>
    <property type="project" value="UniProtKB-UniRule"/>
</dbReference>
<feature type="binding site" evidence="9">
    <location>
        <position position="128"/>
    </location>
    <ligand>
        <name>Mg(2+)</name>
        <dbReference type="ChEBI" id="CHEBI:18420"/>
    </ligand>
</feature>
<keyword evidence="8" id="KW-0694">RNA-binding</keyword>
<dbReference type="AlphaFoldDB" id="A0A6N9NI68"/>
<evidence type="ECO:0000256" key="1">
    <source>
        <dbReference type="ARBA" id="ARBA00000109"/>
    </source>
</evidence>
<evidence type="ECO:0000313" key="11">
    <source>
        <dbReference type="EMBL" id="NBG64910.1"/>
    </source>
</evidence>
<comment type="catalytic activity">
    <reaction evidence="1 9">
        <text>Endonucleolytic cleavage to 5'-phosphomonoester.</text>
        <dbReference type="EC" id="3.1.26.3"/>
    </reaction>
</comment>
<dbReference type="RefSeq" id="WP_160631507.1">
    <property type="nucleotide sequence ID" value="NZ_WWNE01000003.1"/>
</dbReference>
<dbReference type="NCBIfam" id="TIGR02191">
    <property type="entry name" value="RNaseIII"/>
    <property type="match status" value="1"/>
</dbReference>
<dbReference type="GO" id="GO:0010468">
    <property type="term" value="P:regulation of gene expression"/>
    <property type="evidence" value="ECO:0007669"/>
    <property type="project" value="TreeGrafter"/>
</dbReference>
<dbReference type="InterPro" id="IPR000999">
    <property type="entry name" value="RNase_III_dom"/>
</dbReference>
<gene>
    <name evidence="9 11" type="primary">rnc</name>
    <name evidence="11" type="ORF">GQN54_02195</name>
</gene>
<dbReference type="InterPro" id="IPR036389">
    <property type="entry name" value="RNase_III_sf"/>
</dbReference>
<dbReference type="GO" id="GO:0003725">
    <property type="term" value="F:double-stranded RNA binding"/>
    <property type="evidence" value="ECO:0007669"/>
    <property type="project" value="TreeGrafter"/>
</dbReference>
<dbReference type="Gene3D" id="1.10.1520.10">
    <property type="entry name" value="Ribonuclease III domain"/>
    <property type="match status" value="1"/>
</dbReference>
<feature type="domain" description="RNase III" evidence="10">
    <location>
        <begin position="18"/>
        <end position="142"/>
    </location>
</feature>
<keyword evidence="5 9" id="KW-0540">Nuclease</keyword>
<comment type="function">
    <text evidence="9">Digests double-stranded RNA. Involved in the processing of primary rRNA transcript to yield the immediate precursors to the large and small rRNAs (23S and 16S). Processes some mRNAs, and tRNAs when they are encoded in the rRNA operon. Processes pre-crRNA and tracrRNA of type II CRISPR loci if present in the organism.</text>
</comment>
<feature type="binding site" evidence="9">
    <location>
        <position position="131"/>
    </location>
    <ligand>
        <name>Mg(2+)</name>
        <dbReference type="ChEBI" id="CHEBI:18420"/>
    </ligand>
</feature>
<protein>
    <recommendedName>
        <fullName evidence="9">Ribonuclease 3</fullName>
        <ecNumber evidence="9">3.1.26.3</ecNumber>
    </recommendedName>
    <alternativeName>
        <fullName evidence="9">Ribonuclease III</fullName>
        <shortName evidence="9">RNase III</shortName>
    </alternativeName>
</protein>
<comment type="similarity">
    <text evidence="2">Belongs to the ribonuclease III family.</text>
</comment>
<dbReference type="GO" id="GO:0006364">
    <property type="term" value="P:rRNA processing"/>
    <property type="evidence" value="ECO:0007669"/>
    <property type="project" value="UniProtKB-UniRule"/>
</dbReference>
<keyword evidence="9" id="KW-0819">tRNA processing</keyword>
<keyword evidence="6 9" id="KW-0255">Endonuclease</keyword>
<dbReference type="CDD" id="cd00593">
    <property type="entry name" value="RIBOc"/>
    <property type="match status" value="1"/>
</dbReference>
<keyword evidence="7 9" id="KW-0378">Hydrolase</keyword>
<dbReference type="PANTHER" id="PTHR11207">
    <property type="entry name" value="RIBONUCLEASE III"/>
    <property type="match status" value="1"/>
</dbReference>
<comment type="cofactor">
    <cofactor evidence="9">
        <name>Mg(2+)</name>
        <dbReference type="ChEBI" id="CHEBI:18420"/>
    </cofactor>
</comment>
<evidence type="ECO:0000259" key="10">
    <source>
        <dbReference type="PROSITE" id="PS50142"/>
    </source>
</evidence>
<dbReference type="SMART" id="SM00535">
    <property type="entry name" value="RIBOc"/>
    <property type="match status" value="1"/>
</dbReference>
<dbReference type="PANTHER" id="PTHR11207:SF0">
    <property type="entry name" value="RIBONUCLEASE 3"/>
    <property type="match status" value="1"/>
</dbReference>
<evidence type="ECO:0000256" key="9">
    <source>
        <dbReference type="HAMAP-Rule" id="MF_00104"/>
    </source>
</evidence>
<dbReference type="FunFam" id="1.10.1520.10:FF:000001">
    <property type="entry name" value="Ribonuclease 3"/>
    <property type="match status" value="1"/>
</dbReference>
<keyword evidence="9" id="KW-0460">Magnesium</keyword>
<dbReference type="PROSITE" id="PS00517">
    <property type="entry name" value="RNASE_3_1"/>
    <property type="match status" value="1"/>
</dbReference>
<dbReference type="GO" id="GO:0008033">
    <property type="term" value="P:tRNA processing"/>
    <property type="evidence" value="ECO:0007669"/>
    <property type="project" value="UniProtKB-KW"/>
</dbReference>
<dbReference type="SUPFAM" id="SSF69065">
    <property type="entry name" value="RNase III domain-like"/>
    <property type="match status" value="1"/>
</dbReference>
<dbReference type="Gene3D" id="3.30.160.20">
    <property type="match status" value="1"/>
</dbReference>
<dbReference type="EMBL" id="WWNE01000003">
    <property type="protein sequence ID" value="NBG64910.1"/>
    <property type="molecule type" value="Genomic_DNA"/>
</dbReference>
<dbReference type="GO" id="GO:0006397">
    <property type="term" value="P:mRNA processing"/>
    <property type="evidence" value="ECO:0007669"/>
    <property type="project" value="UniProtKB-UniRule"/>
</dbReference>
<feature type="active site" evidence="9">
    <location>
        <position position="131"/>
    </location>
</feature>
<dbReference type="Pfam" id="PF14622">
    <property type="entry name" value="Ribonucleas_3_3"/>
    <property type="match status" value="1"/>
</dbReference>
<dbReference type="Pfam" id="PF00035">
    <property type="entry name" value="dsrm"/>
    <property type="match status" value="1"/>
</dbReference>
<dbReference type="InterPro" id="IPR014720">
    <property type="entry name" value="dsRBD_dom"/>
</dbReference>
<dbReference type="HAMAP" id="MF_00104">
    <property type="entry name" value="RNase_III"/>
    <property type="match status" value="1"/>
</dbReference>
<accession>A0A6N9NI68</accession>
<comment type="subunit">
    <text evidence="9">Homodimer.</text>
</comment>
<sequence>MSLFKGIKYFFLPEKSKYRTLKLILGFLPGNIELYEQAFRHKSAAEENSNGIKNSNERLEFLGDAILDAIIADYFFLKFPYKGEGFLTKMRSRMVSRSFLNDLAKKLDLDTFLEISDGVVNAKSVYGNALEALIGAIYLDKGYELTKKFVVEKIISDHVDMEALIKLESDYKSKLIIAAQKEKKTLVFDIKLMENDTFNYYIATIYIQDRPICEGKGNTKKQAEQQASQVFFERGFKI</sequence>
<evidence type="ECO:0000256" key="8">
    <source>
        <dbReference type="ARBA" id="ARBA00022884"/>
    </source>
</evidence>
<evidence type="ECO:0000256" key="2">
    <source>
        <dbReference type="ARBA" id="ARBA00010183"/>
    </source>
</evidence>
<organism evidence="11 12">
    <name type="scientific">Acidiluteibacter ferrifornacis</name>
    <dbReference type="NCBI Taxonomy" id="2692424"/>
    <lineage>
        <taxon>Bacteria</taxon>
        <taxon>Pseudomonadati</taxon>
        <taxon>Bacteroidota</taxon>
        <taxon>Flavobacteriia</taxon>
        <taxon>Flavobacteriales</taxon>
        <taxon>Cryomorphaceae</taxon>
        <taxon>Acidiluteibacter</taxon>
    </lineage>
</organism>
<dbReference type="EC" id="3.1.26.3" evidence="9"/>
<dbReference type="SUPFAM" id="SSF54768">
    <property type="entry name" value="dsRNA-binding domain-like"/>
    <property type="match status" value="1"/>
</dbReference>
<keyword evidence="3 9" id="KW-0698">rRNA processing</keyword>
<comment type="subcellular location">
    <subcellularLocation>
        <location evidence="9">Cytoplasm</location>
    </subcellularLocation>
</comment>
<dbReference type="GO" id="GO:0005737">
    <property type="term" value="C:cytoplasm"/>
    <property type="evidence" value="ECO:0007669"/>
    <property type="project" value="UniProtKB-SubCell"/>
</dbReference>
<feature type="binding site" evidence="9">
    <location>
        <position position="60"/>
    </location>
    <ligand>
        <name>Mg(2+)</name>
        <dbReference type="ChEBI" id="CHEBI:18420"/>
    </ligand>
</feature>
<dbReference type="PROSITE" id="PS50142">
    <property type="entry name" value="RNASE_3_2"/>
    <property type="match status" value="1"/>
</dbReference>